<dbReference type="SUPFAM" id="SSF161098">
    <property type="entry name" value="MetI-like"/>
    <property type="match status" value="1"/>
</dbReference>
<evidence type="ECO:0000256" key="6">
    <source>
        <dbReference type="ARBA" id="ARBA00022989"/>
    </source>
</evidence>
<dbReference type="CDD" id="cd06261">
    <property type="entry name" value="TM_PBP2"/>
    <property type="match status" value="1"/>
</dbReference>
<dbReference type="GO" id="GO:0055085">
    <property type="term" value="P:transmembrane transport"/>
    <property type="evidence" value="ECO:0007669"/>
    <property type="project" value="InterPro"/>
</dbReference>
<dbReference type="Pfam" id="PF00528">
    <property type="entry name" value="BPD_transp_1"/>
    <property type="match status" value="1"/>
</dbReference>
<evidence type="ECO:0000313" key="11">
    <source>
        <dbReference type="Proteomes" id="UP000050471"/>
    </source>
</evidence>
<keyword evidence="5 8" id="KW-0812">Transmembrane</keyword>
<reference evidence="10 11" key="1">
    <citation type="submission" date="2015-09" db="EMBL/GenBank/DDBJ databases">
        <title>Draft genome sequence of Aliiroseovarius crassostreae CV919-312TSm, the causative agent of Roseovarius Oyster Disease (formerly Juvenile Oyster Disease).</title>
        <authorList>
            <person name="Kessner L."/>
            <person name="Spinard E."/>
            <person name="Nelson D."/>
        </authorList>
    </citation>
    <scope>NUCLEOTIDE SEQUENCE [LARGE SCALE GENOMIC DNA]</scope>
    <source>
        <strain evidence="10 11">CV919-312</strain>
    </source>
</reference>
<dbReference type="RefSeq" id="WP_055190996.1">
    <property type="nucleotide sequence ID" value="NZ_FPBS01000012.1"/>
</dbReference>
<name>A0A0N8IBD6_9RHOB</name>
<dbReference type="OrthoDB" id="9807047at2"/>
<feature type="transmembrane region" description="Helical" evidence="8">
    <location>
        <begin position="201"/>
        <end position="225"/>
    </location>
</feature>
<feature type="transmembrane region" description="Helical" evidence="8">
    <location>
        <begin position="37"/>
        <end position="60"/>
    </location>
</feature>
<comment type="subcellular location">
    <subcellularLocation>
        <location evidence="1 8">Cell membrane</location>
        <topology evidence="1 8">Multi-pass membrane protein</topology>
    </subcellularLocation>
</comment>
<accession>A0A0N8IBD6</accession>
<feature type="transmembrane region" description="Helical" evidence="8">
    <location>
        <begin position="385"/>
        <end position="408"/>
    </location>
</feature>
<keyword evidence="3 8" id="KW-0813">Transport</keyword>
<gene>
    <name evidence="10" type="ORF">AKJ29_01315</name>
</gene>
<keyword evidence="11" id="KW-1185">Reference proteome</keyword>
<evidence type="ECO:0000256" key="3">
    <source>
        <dbReference type="ARBA" id="ARBA00022448"/>
    </source>
</evidence>
<evidence type="ECO:0000259" key="9">
    <source>
        <dbReference type="PROSITE" id="PS50928"/>
    </source>
</evidence>
<dbReference type="EMBL" id="LKBA01000009">
    <property type="protein sequence ID" value="KPN62811.1"/>
    <property type="molecule type" value="Genomic_DNA"/>
</dbReference>
<feature type="transmembrane region" description="Helical" evidence="8">
    <location>
        <begin position="237"/>
        <end position="260"/>
    </location>
</feature>
<organism evidence="10 11">
    <name type="scientific">Aliiroseovarius crassostreae</name>
    <dbReference type="NCBI Taxonomy" id="154981"/>
    <lineage>
        <taxon>Bacteria</taxon>
        <taxon>Pseudomonadati</taxon>
        <taxon>Pseudomonadota</taxon>
        <taxon>Alphaproteobacteria</taxon>
        <taxon>Rhodobacterales</taxon>
        <taxon>Paracoccaceae</taxon>
        <taxon>Aliiroseovarius</taxon>
    </lineage>
</organism>
<dbReference type="PANTHER" id="PTHR42929">
    <property type="entry name" value="INNER MEMBRANE ABC TRANSPORTER PERMEASE PROTEIN YDCU-RELATED-RELATED"/>
    <property type="match status" value="1"/>
</dbReference>
<keyword evidence="6 8" id="KW-1133">Transmembrane helix</keyword>
<proteinExistence type="inferred from homology"/>
<comment type="caution">
    <text evidence="10">The sequence shown here is derived from an EMBL/GenBank/DDBJ whole genome shotgun (WGS) entry which is preliminary data.</text>
</comment>
<dbReference type="Gene3D" id="1.10.3720.10">
    <property type="entry name" value="MetI-like"/>
    <property type="match status" value="1"/>
</dbReference>
<evidence type="ECO:0000256" key="1">
    <source>
        <dbReference type="ARBA" id="ARBA00004651"/>
    </source>
</evidence>
<keyword evidence="7 8" id="KW-0472">Membrane</keyword>
<evidence type="ECO:0000256" key="2">
    <source>
        <dbReference type="ARBA" id="ARBA00007069"/>
    </source>
</evidence>
<dbReference type="Proteomes" id="UP000050471">
    <property type="component" value="Unassembled WGS sequence"/>
</dbReference>
<evidence type="ECO:0000256" key="8">
    <source>
        <dbReference type="RuleBase" id="RU363032"/>
    </source>
</evidence>
<protein>
    <recommendedName>
        <fullName evidence="9">ABC transmembrane type-1 domain-containing protein</fullName>
    </recommendedName>
</protein>
<feature type="transmembrane region" description="Helical" evidence="8">
    <location>
        <begin position="330"/>
        <end position="360"/>
    </location>
</feature>
<dbReference type="InterPro" id="IPR000515">
    <property type="entry name" value="MetI-like"/>
</dbReference>
<evidence type="ECO:0000313" key="10">
    <source>
        <dbReference type="EMBL" id="KPN62811.1"/>
    </source>
</evidence>
<dbReference type="InterPro" id="IPR035906">
    <property type="entry name" value="MetI-like_sf"/>
</dbReference>
<dbReference type="AlphaFoldDB" id="A0A0N8IBD6"/>
<keyword evidence="4" id="KW-1003">Cell membrane</keyword>
<dbReference type="PROSITE" id="PS50928">
    <property type="entry name" value="ABC_TM1"/>
    <property type="match status" value="1"/>
</dbReference>
<feature type="transmembrane region" description="Helical" evidence="8">
    <location>
        <begin position="288"/>
        <end position="309"/>
    </location>
</feature>
<dbReference type="PANTHER" id="PTHR42929:SF5">
    <property type="entry name" value="ABC TRANSPORTER PERMEASE PROTEIN"/>
    <property type="match status" value="1"/>
</dbReference>
<sequence length="421" mass="46556">MTFLSSPADAGSLQARPAASGLKRELARANRRKTRSAALLVLPLLALVIVFFALPILGLLTGAVHSPTYADNFPRSAEHLRADAPFDEAFYEALFQDIREADEARTTGKVGRRLNQDQPGFSTMLKSASRASRRTTPEPGTFADWFAERDDRWTDPEYLAAMRRSAQPNTDFYLLKSLDLERDIEGNLVRVDPDQALFVNVFLRTLLISLAVTLICCVLGYPLAWSLVQASPKWRNLMLLGVLFPFWTSLLVRTASWVIVLQKEGPINSALQGLGLIDAPLTLVFNRFGVLIALTHILLPFLVLPLYSVMKAIPRDYMRAAKSLGARPVYAFLTAYFPQTLPGLSAGAILVFIMSIGYYITPALVGGPKDQMISYFIAFYTNNTINWGLASALALNLLIVTMVLYALYQRITGNGRVSMGV</sequence>
<evidence type="ECO:0000256" key="7">
    <source>
        <dbReference type="ARBA" id="ARBA00023136"/>
    </source>
</evidence>
<dbReference type="STRING" id="154981.AKJ29_01315"/>
<comment type="similarity">
    <text evidence="2">Belongs to the binding-protein-dependent transport system permease family. CysTW subfamily.</text>
</comment>
<feature type="domain" description="ABC transmembrane type-1" evidence="9">
    <location>
        <begin position="202"/>
        <end position="408"/>
    </location>
</feature>
<evidence type="ECO:0000256" key="4">
    <source>
        <dbReference type="ARBA" id="ARBA00022475"/>
    </source>
</evidence>
<dbReference type="GO" id="GO:0005886">
    <property type="term" value="C:plasma membrane"/>
    <property type="evidence" value="ECO:0007669"/>
    <property type="project" value="UniProtKB-SubCell"/>
</dbReference>
<evidence type="ECO:0000256" key="5">
    <source>
        <dbReference type="ARBA" id="ARBA00022692"/>
    </source>
</evidence>